<comment type="caution">
    <text evidence="2">The sequence shown here is derived from an EMBL/GenBank/DDBJ whole genome shotgun (WGS) entry which is preliminary data.</text>
</comment>
<accession>K1LZ77</accession>
<dbReference type="EMBL" id="AGZG01000115">
    <property type="protein sequence ID" value="EKB62145.1"/>
    <property type="molecule type" value="Genomic_DNA"/>
</dbReference>
<dbReference type="Proteomes" id="UP000004722">
    <property type="component" value="Unassembled WGS sequence"/>
</dbReference>
<dbReference type="HOGENOM" id="CLU_1832602_0_0_9"/>
<evidence type="ECO:0000256" key="1">
    <source>
        <dbReference type="SAM" id="Phobius"/>
    </source>
</evidence>
<protein>
    <submittedName>
        <fullName evidence="2">Uncharacterized protein</fullName>
    </submittedName>
</protein>
<keyword evidence="1" id="KW-0812">Transmembrane</keyword>
<dbReference type="RefSeq" id="WP_005729847.1">
    <property type="nucleotide sequence ID" value="NZ_JH932275.1"/>
</dbReference>
<organism evidence="2 3">
    <name type="scientific">Lactobacillus crispatus FB077-07</name>
    <dbReference type="NCBI Taxonomy" id="883092"/>
    <lineage>
        <taxon>Bacteria</taxon>
        <taxon>Bacillati</taxon>
        <taxon>Bacillota</taxon>
        <taxon>Bacilli</taxon>
        <taxon>Lactobacillales</taxon>
        <taxon>Lactobacillaceae</taxon>
        <taxon>Lactobacillus</taxon>
    </lineage>
</organism>
<evidence type="ECO:0000313" key="3">
    <source>
        <dbReference type="Proteomes" id="UP000004722"/>
    </source>
</evidence>
<feature type="transmembrane region" description="Helical" evidence="1">
    <location>
        <begin position="96"/>
        <end position="123"/>
    </location>
</feature>
<keyword evidence="1" id="KW-1133">Transmembrane helix</keyword>
<name>K1LZ77_9LACO</name>
<reference evidence="2 3" key="1">
    <citation type="submission" date="2012-07" db="EMBL/GenBank/DDBJ databases">
        <title>The Genome Sequence of Lactobacillus crispatus FB077-07.</title>
        <authorList>
            <consortium name="The Broad Institute Genome Sequencing Platform"/>
            <person name="Earl A."/>
            <person name="Ward D."/>
            <person name="Feldgarden M."/>
            <person name="Gevers D."/>
            <person name="Saerens B."/>
            <person name="Vaneechoutte M."/>
            <person name="Walker B."/>
            <person name="Young S.K."/>
            <person name="Zeng Q."/>
            <person name="Gargeya S."/>
            <person name="Fitzgerald M."/>
            <person name="Haas B."/>
            <person name="Abouelleil A."/>
            <person name="Alvarado L."/>
            <person name="Arachchi H.M."/>
            <person name="Berlin A.M."/>
            <person name="Chapman S.B."/>
            <person name="Goldberg J."/>
            <person name="Griggs A."/>
            <person name="Gujja S."/>
            <person name="Hansen M."/>
            <person name="Howarth C."/>
            <person name="Imamovic A."/>
            <person name="Larimer J."/>
            <person name="McCowen C."/>
            <person name="Montmayeur A."/>
            <person name="Murphy C."/>
            <person name="Neiman D."/>
            <person name="Pearson M."/>
            <person name="Priest M."/>
            <person name="Roberts A."/>
            <person name="Saif S."/>
            <person name="Shea T."/>
            <person name="Sisk P."/>
            <person name="Sykes S."/>
            <person name="Wortman J."/>
            <person name="Nusbaum C."/>
            <person name="Birren B."/>
        </authorList>
    </citation>
    <scope>NUCLEOTIDE SEQUENCE [LARGE SCALE GENOMIC DNA]</scope>
    <source>
        <strain evidence="2 3">FB077-07</strain>
    </source>
</reference>
<dbReference type="AlphaFoldDB" id="K1LZ77"/>
<keyword evidence="1" id="KW-0472">Membrane</keyword>
<evidence type="ECO:0000313" key="2">
    <source>
        <dbReference type="EMBL" id="EKB62145.1"/>
    </source>
</evidence>
<feature type="transmembrane region" description="Helical" evidence="1">
    <location>
        <begin position="65"/>
        <end position="84"/>
    </location>
</feature>
<proteinExistence type="predicted"/>
<sequence>MSIKINVLLGFSFHLATMINIGVLIQAGILLLLIKLNLPKKYWPNRKEFIKRYVFDVHSGEFNEILFYAGIGCDLLSEIMFWFFCDVHSPEQSTFLFLGLGIFFQIFAFCLINICAVSISLTYRTDRKIELMQEQSNDLY</sequence>
<feature type="transmembrane region" description="Helical" evidence="1">
    <location>
        <begin position="12"/>
        <end position="34"/>
    </location>
</feature>
<gene>
    <name evidence="2" type="ORF">HMPREF9249_02368</name>
</gene>